<evidence type="ECO:0000256" key="1">
    <source>
        <dbReference type="ARBA" id="ARBA00023002"/>
    </source>
</evidence>
<keyword evidence="1" id="KW-0560">Oxidoreductase</keyword>
<sequence length="177" mass="19006">MTTLDTPPPPALPHDGHIDVERFRHALALHAAGVTAITARVGGVPIGLTATSFTGVSAEPPLVSFCVATTSTTWPRLRRATGFAVALLADDQHDLATRFATRGADRFAEPTRWSSGPEGVPVLDGAVAHLFCVPHERLLVGDHWLVVGRVVETLLDPSKRPLLYFRRAFGAFSPRTA</sequence>
<feature type="domain" description="Flavin reductase like" evidence="2">
    <location>
        <begin position="27"/>
        <end position="171"/>
    </location>
</feature>
<reference evidence="3 4" key="1">
    <citation type="submission" date="2017-02" db="EMBL/GenBank/DDBJ databases">
        <authorList>
            <person name="Peterson S.W."/>
        </authorList>
    </citation>
    <scope>NUCLEOTIDE SEQUENCE [LARGE SCALE GENOMIC DNA]</scope>
    <source>
        <strain evidence="3 4">DSM 45154</strain>
    </source>
</reference>
<dbReference type="Gene3D" id="2.30.110.10">
    <property type="entry name" value="Electron Transport, Fmn-binding Protein, Chain A"/>
    <property type="match status" value="1"/>
</dbReference>
<dbReference type="InterPro" id="IPR050268">
    <property type="entry name" value="NADH-dep_flavin_reductase"/>
</dbReference>
<dbReference type="PANTHER" id="PTHR30466:SF1">
    <property type="entry name" value="FMN REDUCTASE (NADH) RUTF"/>
    <property type="match status" value="1"/>
</dbReference>
<evidence type="ECO:0000313" key="3">
    <source>
        <dbReference type="EMBL" id="SJZ36976.1"/>
    </source>
</evidence>
<accession>A0A1T4K3H8</accession>
<name>A0A1T4K3H8_9ACTN</name>
<gene>
    <name evidence="3" type="ORF">SAMN02745673_00145</name>
</gene>
<dbReference type="SUPFAM" id="SSF50475">
    <property type="entry name" value="FMN-binding split barrel"/>
    <property type="match status" value="1"/>
</dbReference>
<organism evidence="3 4">
    <name type="scientific">Marinactinospora thermotolerans DSM 45154</name>
    <dbReference type="NCBI Taxonomy" id="1122192"/>
    <lineage>
        <taxon>Bacteria</taxon>
        <taxon>Bacillati</taxon>
        <taxon>Actinomycetota</taxon>
        <taxon>Actinomycetes</taxon>
        <taxon>Streptosporangiales</taxon>
        <taxon>Nocardiopsidaceae</taxon>
        <taxon>Marinactinospora</taxon>
    </lineage>
</organism>
<evidence type="ECO:0000259" key="2">
    <source>
        <dbReference type="SMART" id="SM00903"/>
    </source>
</evidence>
<dbReference type="Pfam" id="PF01613">
    <property type="entry name" value="Flavin_Reduct"/>
    <property type="match status" value="1"/>
</dbReference>
<keyword evidence="4" id="KW-1185">Reference proteome</keyword>
<dbReference type="InterPro" id="IPR002563">
    <property type="entry name" value="Flavin_Rdtase-like_dom"/>
</dbReference>
<dbReference type="Proteomes" id="UP000190637">
    <property type="component" value="Unassembled WGS sequence"/>
</dbReference>
<protein>
    <submittedName>
        <fullName evidence="3">NADH-FMN oxidoreductase RutF, flavin reductase (DIM6/NTAB) family</fullName>
    </submittedName>
</protein>
<dbReference type="EMBL" id="FUWS01000001">
    <property type="protein sequence ID" value="SJZ36976.1"/>
    <property type="molecule type" value="Genomic_DNA"/>
</dbReference>
<dbReference type="STRING" id="1122192.SAMN02745673_00145"/>
<dbReference type="InterPro" id="IPR012349">
    <property type="entry name" value="Split_barrel_FMN-bd"/>
</dbReference>
<evidence type="ECO:0000313" key="4">
    <source>
        <dbReference type="Proteomes" id="UP000190637"/>
    </source>
</evidence>
<dbReference type="GO" id="GO:0010181">
    <property type="term" value="F:FMN binding"/>
    <property type="evidence" value="ECO:0007669"/>
    <property type="project" value="InterPro"/>
</dbReference>
<dbReference type="PANTHER" id="PTHR30466">
    <property type="entry name" value="FLAVIN REDUCTASE"/>
    <property type="match status" value="1"/>
</dbReference>
<dbReference type="AlphaFoldDB" id="A0A1T4K3H8"/>
<dbReference type="SMART" id="SM00903">
    <property type="entry name" value="Flavin_Reduct"/>
    <property type="match status" value="1"/>
</dbReference>
<proteinExistence type="predicted"/>
<dbReference type="GO" id="GO:0042602">
    <property type="term" value="F:riboflavin reductase (NADPH) activity"/>
    <property type="evidence" value="ECO:0007669"/>
    <property type="project" value="TreeGrafter"/>
</dbReference>
<dbReference type="RefSeq" id="WP_394330018.1">
    <property type="nucleotide sequence ID" value="NZ_FUWS01000001.1"/>
</dbReference>
<dbReference type="GO" id="GO:0006208">
    <property type="term" value="P:pyrimidine nucleobase catabolic process"/>
    <property type="evidence" value="ECO:0007669"/>
    <property type="project" value="TreeGrafter"/>
</dbReference>